<comment type="caution">
    <text evidence="2">The sequence shown here is derived from an EMBL/GenBank/DDBJ whole genome shotgun (WGS) entry which is preliminary data.</text>
</comment>
<evidence type="ECO:0000313" key="3">
    <source>
        <dbReference type="Proteomes" id="UP000295499"/>
    </source>
</evidence>
<proteinExistence type="predicted"/>
<dbReference type="AlphaFoldDB" id="A0A4R6IL61"/>
<dbReference type="EMBL" id="SNWM01000002">
    <property type="protein sequence ID" value="TDO22807.1"/>
    <property type="molecule type" value="Genomic_DNA"/>
</dbReference>
<dbReference type="OrthoDB" id="9810066at2"/>
<evidence type="ECO:0008006" key="4">
    <source>
        <dbReference type="Google" id="ProtNLM"/>
    </source>
</evidence>
<evidence type="ECO:0000313" key="2">
    <source>
        <dbReference type="EMBL" id="TDO22807.1"/>
    </source>
</evidence>
<gene>
    <name evidence="2" type="ORF">CLV32_1792</name>
</gene>
<evidence type="ECO:0000256" key="1">
    <source>
        <dbReference type="SAM" id="SignalP"/>
    </source>
</evidence>
<feature type="chain" id="PRO_5020571304" description="Carbohydrate binding protein" evidence="1">
    <location>
        <begin position="20"/>
        <end position="197"/>
    </location>
</feature>
<accession>A0A4R6IL61</accession>
<organism evidence="2 3">
    <name type="scientific">Pedobacter duraquae</name>
    <dbReference type="NCBI Taxonomy" id="425511"/>
    <lineage>
        <taxon>Bacteria</taxon>
        <taxon>Pseudomonadati</taxon>
        <taxon>Bacteroidota</taxon>
        <taxon>Sphingobacteriia</taxon>
        <taxon>Sphingobacteriales</taxon>
        <taxon>Sphingobacteriaceae</taxon>
        <taxon>Pedobacter</taxon>
    </lineage>
</organism>
<dbReference type="Proteomes" id="UP000295499">
    <property type="component" value="Unassembled WGS sequence"/>
</dbReference>
<protein>
    <recommendedName>
        <fullName evidence="4">Carbohydrate binding protein</fullName>
    </recommendedName>
</protein>
<reference evidence="2 3" key="1">
    <citation type="submission" date="2019-03" db="EMBL/GenBank/DDBJ databases">
        <title>Genomic Encyclopedia of Archaeal and Bacterial Type Strains, Phase II (KMG-II): from individual species to whole genera.</title>
        <authorList>
            <person name="Goeker M."/>
        </authorList>
    </citation>
    <scope>NUCLEOTIDE SEQUENCE [LARGE SCALE GENOMIC DNA]</scope>
    <source>
        <strain evidence="2 3">DSM 19034</strain>
    </source>
</reference>
<sequence>MRVPLILFFLFILSVPVSAQTADSLLMDIPYYNFGFEVVNKNEAIPDGWFNFSPASKSNIQSDSLIRHSGKRSVVLGVDADDSKGHAGIAYALPARYVGNELTLKAWLKHEDVLNFVSLFISMTDSTGTEVQAATLDDKQLSGTKDWKLYELRLSIPANVKTIYVGGNIKGPGKLWIDDVQLLIDGTDISQSRLKED</sequence>
<dbReference type="Gene3D" id="2.60.120.260">
    <property type="entry name" value="Galactose-binding domain-like"/>
    <property type="match status" value="1"/>
</dbReference>
<keyword evidence="3" id="KW-1185">Reference proteome</keyword>
<keyword evidence="1" id="KW-0732">Signal</keyword>
<feature type="signal peptide" evidence="1">
    <location>
        <begin position="1"/>
        <end position="19"/>
    </location>
</feature>
<name>A0A4R6IL61_9SPHI</name>
<dbReference type="RefSeq" id="WP_133554468.1">
    <property type="nucleotide sequence ID" value="NZ_SNWM01000002.1"/>
</dbReference>